<comment type="caution">
    <text evidence="3">The sequence shown here is derived from an EMBL/GenBank/DDBJ whole genome shotgun (WGS) entry which is preliminary data.</text>
</comment>
<evidence type="ECO:0000313" key="4">
    <source>
        <dbReference type="Proteomes" id="UP000256900"/>
    </source>
</evidence>
<dbReference type="SUPFAM" id="SSF82649">
    <property type="entry name" value="SufE/NifU"/>
    <property type="match status" value="1"/>
</dbReference>
<gene>
    <name evidence="3" type="ORF">DES32_1733</name>
</gene>
<proteinExistence type="inferred from homology"/>
<reference evidence="3 4" key="1">
    <citation type="submission" date="2018-08" db="EMBL/GenBank/DDBJ databases">
        <title>Genomic Encyclopedia of Type Strains, Phase IV (KMG-IV): sequencing the most valuable type-strain genomes for metagenomic binning, comparative biology and taxonomic classification.</title>
        <authorList>
            <person name="Goeker M."/>
        </authorList>
    </citation>
    <scope>NUCLEOTIDE SEQUENCE [LARGE SCALE GENOMIC DNA]</scope>
    <source>
        <strain evidence="3 4">BW863</strain>
    </source>
</reference>
<evidence type="ECO:0000259" key="2">
    <source>
        <dbReference type="Pfam" id="PF02657"/>
    </source>
</evidence>
<protein>
    <submittedName>
        <fullName evidence="3">Cysteine desulfuration protein SufE</fullName>
    </submittedName>
</protein>
<accession>A0A3D9YZF0</accession>
<dbReference type="Proteomes" id="UP000256900">
    <property type="component" value="Unassembled WGS sequence"/>
</dbReference>
<organism evidence="3 4">
    <name type="scientific">Methylovirgula ligni</name>
    <dbReference type="NCBI Taxonomy" id="569860"/>
    <lineage>
        <taxon>Bacteria</taxon>
        <taxon>Pseudomonadati</taxon>
        <taxon>Pseudomonadota</taxon>
        <taxon>Alphaproteobacteria</taxon>
        <taxon>Hyphomicrobiales</taxon>
        <taxon>Beijerinckiaceae</taxon>
        <taxon>Methylovirgula</taxon>
    </lineage>
</organism>
<dbReference type="PANTHER" id="PTHR43597:SF5">
    <property type="entry name" value="SUFE-LIKE PROTEIN 2, CHLOROPLASTIC"/>
    <property type="match status" value="1"/>
</dbReference>
<dbReference type="Pfam" id="PF02657">
    <property type="entry name" value="SufE"/>
    <property type="match status" value="1"/>
</dbReference>
<evidence type="ECO:0000313" key="3">
    <source>
        <dbReference type="EMBL" id="REF88092.1"/>
    </source>
</evidence>
<dbReference type="AlphaFoldDB" id="A0A3D9YZF0"/>
<dbReference type="OrthoDB" id="9799320at2"/>
<comment type="similarity">
    <text evidence="1">Belongs to the SufE family.</text>
</comment>
<dbReference type="RefSeq" id="WP_115836404.1">
    <property type="nucleotide sequence ID" value="NZ_CP025086.1"/>
</dbReference>
<sequence length="143" mass="15885">MSLDEIIENFGYLDDWEDRYRYVIELGRTLEPLPPEAHTEANRVLGCASQVWLESTVNRTGQGEPILTFRADSDAHIVRGLVALIVTLYSGKTPSEILKADASALFDQLGLSAHLTRQRTNGTRSMVERITRDARRAAAEAVG</sequence>
<dbReference type="PANTHER" id="PTHR43597">
    <property type="entry name" value="SULFUR ACCEPTOR PROTEIN CSDE"/>
    <property type="match status" value="1"/>
</dbReference>
<dbReference type="Gene3D" id="3.90.1010.10">
    <property type="match status" value="1"/>
</dbReference>
<feature type="domain" description="Fe-S metabolism associated" evidence="2">
    <location>
        <begin position="7"/>
        <end position="132"/>
    </location>
</feature>
<name>A0A3D9YZF0_9HYPH</name>
<keyword evidence="4" id="KW-1185">Reference proteome</keyword>
<dbReference type="InterPro" id="IPR003808">
    <property type="entry name" value="Fe-S_metab-assoc_dom"/>
</dbReference>
<evidence type="ECO:0000256" key="1">
    <source>
        <dbReference type="ARBA" id="ARBA00010282"/>
    </source>
</evidence>
<dbReference type="EMBL" id="QUMO01000002">
    <property type="protein sequence ID" value="REF88092.1"/>
    <property type="molecule type" value="Genomic_DNA"/>
</dbReference>